<reference evidence="2" key="2">
    <citation type="submission" date="2023-05" db="EMBL/GenBank/DDBJ databases">
        <authorList>
            <consortium name="Lawrence Berkeley National Laboratory"/>
            <person name="Steindorff A."/>
            <person name="Hensen N."/>
            <person name="Bonometti L."/>
            <person name="Westerberg I."/>
            <person name="Brannstrom I.O."/>
            <person name="Guillou S."/>
            <person name="Cros-Aarteil S."/>
            <person name="Calhoun S."/>
            <person name="Haridas S."/>
            <person name="Kuo A."/>
            <person name="Mondo S."/>
            <person name="Pangilinan J."/>
            <person name="Riley R."/>
            <person name="Labutti K."/>
            <person name="Andreopoulos B."/>
            <person name="Lipzen A."/>
            <person name="Chen C."/>
            <person name="Yanf M."/>
            <person name="Daum C."/>
            <person name="Ng V."/>
            <person name="Clum A."/>
            <person name="Ohm R."/>
            <person name="Martin F."/>
            <person name="Silar P."/>
            <person name="Natvig D."/>
            <person name="Lalanne C."/>
            <person name="Gautier V."/>
            <person name="Ament-Velasquez S.L."/>
            <person name="Kruys A."/>
            <person name="Hutchinson M.I."/>
            <person name="Powell A.J."/>
            <person name="Barry K."/>
            <person name="Miller A.N."/>
            <person name="Grigoriev I.V."/>
            <person name="Debuchy R."/>
            <person name="Gladieux P."/>
            <person name="Thoren M.H."/>
            <person name="Johannesson H."/>
        </authorList>
    </citation>
    <scope>NUCLEOTIDE SEQUENCE</scope>
    <source>
        <strain evidence="2">CBS 103.79</strain>
    </source>
</reference>
<sequence length="306" mass="33130">MTSNTRKVALVVGASRGIGRQVAIDLAKDGYAVVVSAKSITSPADLAKLSPFPPGPNSSQSTITTVAREITLAGGEATAIPVDTTDYASIQNLVYSRLDVLVYNSGAIWWASVERTPMKRFQLMQRVNVEGLYGAVQEALPHLKANGARGRIVVVCPPIYSRFFRGKTAYAMGKVGMSVLVKGLAVDFEREGLKEMGIVGIWPAAAIESAATEQFTRKDPDHAKDLRKPTIYSDAILAMIKAPASVINGQLELDEDFLRRHAGVTDFSKYSVVPGTSPRRIMPAEFPDLTVKEQDDEGMRTDSSKL</sequence>
<dbReference type="PROSITE" id="PS00061">
    <property type="entry name" value="ADH_SHORT"/>
    <property type="match status" value="1"/>
</dbReference>
<dbReference type="AlphaFoldDB" id="A0AAN6MQ62"/>
<evidence type="ECO:0000313" key="3">
    <source>
        <dbReference type="Proteomes" id="UP001303889"/>
    </source>
</evidence>
<dbReference type="InterPro" id="IPR002347">
    <property type="entry name" value="SDR_fam"/>
</dbReference>
<keyword evidence="3" id="KW-1185">Reference proteome</keyword>
<comment type="caution">
    <text evidence="2">The sequence shown here is derived from an EMBL/GenBank/DDBJ whole genome shotgun (WGS) entry which is preliminary data.</text>
</comment>
<name>A0AAN6MQ62_9PEZI</name>
<keyword evidence="1" id="KW-0521">NADP</keyword>
<dbReference type="Pfam" id="PF00106">
    <property type="entry name" value="adh_short"/>
    <property type="match status" value="2"/>
</dbReference>
<dbReference type="PRINTS" id="PR00081">
    <property type="entry name" value="GDHRDH"/>
</dbReference>
<evidence type="ECO:0000256" key="1">
    <source>
        <dbReference type="ARBA" id="ARBA00022857"/>
    </source>
</evidence>
<dbReference type="EMBL" id="MU855400">
    <property type="protein sequence ID" value="KAK3904379.1"/>
    <property type="molecule type" value="Genomic_DNA"/>
</dbReference>
<dbReference type="InterPro" id="IPR051935">
    <property type="entry name" value="HSDL2"/>
</dbReference>
<gene>
    <name evidence="2" type="ORF">C8A05DRAFT_13742</name>
</gene>
<dbReference type="PANTHER" id="PTHR42808">
    <property type="entry name" value="HYDROXYSTEROID DEHYDROGENASE-LIKE PROTEIN 2"/>
    <property type="match status" value="1"/>
</dbReference>
<dbReference type="PANTHER" id="PTHR42808:SF4">
    <property type="entry name" value="SHORT CHAIN DEHYDROGENASE"/>
    <property type="match status" value="1"/>
</dbReference>
<dbReference type="Gene3D" id="3.40.50.720">
    <property type="entry name" value="NAD(P)-binding Rossmann-like Domain"/>
    <property type="match status" value="1"/>
</dbReference>
<organism evidence="2 3">
    <name type="scientific">Staphylotrichum tortipilum</name>
    <dbReference type="NCBI Taxonomy" id="2831512"/>
    <lineage>
        <taxon>Eukaryota</taxon>
        <taxon>Fungi</taxon>
        <taxon>Dikarya</taxon>
        <taxon>Ascomycota</taxon>
        <taxon>Pezizomycotina</taxon>
        <taxon>Sordariomycetes</taxon>
        <taxon>Sordariomycetidae</taxon>
        <taxon>Sordariales</taxon>
        <taxon>Chaetomiaceae</taxon>
        <taxon>Staphylotrichum</taxon>
    </lineage>
</organism>
<dbReference type="SUPFAM" id="SSF51735">
    <property type="entry name" value="NAD(P)-binding Rossmann-fold domains"/>
    <property type="match status" value="1"/>
</dbReference>
<reference evidence="2" key="1">
    <citation type="journal article" date="2023" name="Mol. Phylogenet. Evol.">
        <title>Genome-scale phylogeny and comparative genomics of the fungal order Sordariales.</title>
        <authorList>
            <person name="Hensen N."/>
            <person name="Bonometti L."/>
            <person name="Westerberg I."/>
            <person name="Brannstrom I.O."/>
            <person name="Guillou S."/>
            <person name="Cros-Aarteil S."/>
            <person name="Calhoun S."/>
            <person name="Haridas S."/>
            <person name="Kuo A."/>
            <person name="Mondo S."/>
            <person name="Pangilinan J."/>
            <person name="Riley R."/>
            <person name="LaButti K."/>
            <person name="Andreopoulos B."/>
            <person name="Lipzen A."/>
            <person name="Chen C."/>
            <person name="Yan M."/>
            <person name="Daum C."/>
            <person name="Ng V."/>
            <person name="Clum A."/>
            <person name="Steindorff A."/>
            <person name="Ohm R.A."/>
            <person name="Martin F."/>
            <person name="Silar P."/>
            <person name="Natvig D.O."/>
            <person name="Lalanne C."/>
            <person name="Gautier V."/>
            <person name="Ament-Velasquez S.L."/>
            <person name="Kruys A."/>
            <person name="Hutchinson M.I."/>
            <person name="Powell A.J."/>
            <person name="Barry K."/>
            <person name="Miller A.N."/>
            <person name="Grigoriev I.V."/>
            <person name="Debuchy R."/>
            <person name="Gladieux P."/>
            <person name="Hiltunen Thoren M."/>
            <person name="Johannesson H."/>
        </authorList>
    </citation>
    <scope>NUCLEOTIDE SEQUENCE</scope>
    <source>
        <strain evidence="2">CBS 103.79</strain>
    </source>
</reference>
<dbReference type="InterPro" id="IPR036291">
    <property type="entry name" value="NAD(P)-bd_dom_sf"/>
</dbReference>
<dbReference type="Proteomes" id="UP001303889">
    <property type="component" value="Unassembled WGS sequence"/>
</dbReference>
<evidence type="ECO:0000313" key="2">
    <source>
        <dbReference type="EMBL" id="KAK3904379.1"/>
    </source>
</evidence>
<accession>A0AAN6MQ62</accession>
<proteinExistence type="predicted"/>
<protein>
    <recommendedName>
        <fullName evidence="4">Short chain dehydrogenase</fullName>
    </recommendedName>
</protein>
<dbReference type="InterPro" id="IPR020904">
    <property type="entry name" value="Sc_DH/Rdtase_CS"/>
</dbReference>
<evidence type="ECO:0008006" key="4">
    <source>
        <dbReference type="Google" id="ProtNLM"/>
    </source>
</evidence>